<keyword evidence="4" id="KW-1185">Reference proteome</keyword>
<feature type="domain" description="Nephrocystin 3-like N-terminal" evidence="2">
    <location>
        <begin position="74"/>
        <end position="235"/>
    </location>
</feature>
<accession>A0A9P5YRQ9</accession>
<dbReference type="SUPFAM" id="SSF52540">
    <property type="entry name" value="P-loop containing nucleoside triphosphate hydrolases"/>
    <property type="match status" value="1"/>
</dbReference>
<comment type="caution">
    <text evidence="3">The sequence shown here is derived from an EMBL/GenBank/DDBJ whole genome shotgun (WGS) entry which is preliminary data.</text>
</comment>
<dbReference type="EMBL" id="MU155441">
    <property type="protein sequence ID" value="KAF9473459.1"/>
    <property type="molecule type" value="Genomic_DNA"/>
</dbReference>
<dbReference type="InterPro" id="IPR056884">
    <property type="entry name" value="NPHP3-like_N"/>
</dbReference>
<sequence>MTHSGAASSIIHNGGYFTNVNGGNMIVNQLNTTNIRDGLKLLLQHISPGAFYDSAERGDPPKCHAHTREAVLHEIMEWITDPTTRSTLIMWLYGPAGSGKTAIEQSIAEICAKEGYVAASFFFGRIATGRNTLAPIVPTLAYQLSRSIPEMEDPLLTTIERDPVIFSRSLASQMKALVVGPLTSVQVPSRPRVIIIDGIDECGPDDKAHREILHVLGRTAFELRNLPILFFLASRPEYEIRTAFQQDPLRSLTKPVVLDDKYLPDADIRVYLVAELGRIRKSSSTKDEPWPSVRDIDALVEKASGQFIFASTVIRYVDSPRHSPQERLNTVLTLSTTGKQTPFAHLDMLYRSILSSVADIDRVLKILTWLILPKYDFLKEFSHTDTLMRLSGKLLDEWIGFNIHTALIDMHSLVFVPEDSRADALRIHHASLYDFLIDRSRSHDLLPPGSQVSEELAALNLRELLEHLRRSPNCYHFCTLPWHNLFETIGHQVDNATSSRLQTEFRAFFWDCVAQYPQSIQHFIPLISQSWTHSLEIRNIFHLVLFGYSRSQKEFGEFFELDRSLLGLMSQSEQELNCGWTFDKAIKNLFSFTPDDPLGNRYVFDERDYVTLAKYAMELIYPNPSEDKRYRLLRIKGLDNSCFEYIDQDSGTSSRKAYSWLPHLLCKAPPNLEFAHYLRQNALQFRHKTQIPLLGYKSRLDWTRIASFSLDYIEVCEAFRNAITFYSDLAMASIADEKSFLVVKRSEVG</sequence>
<dbReference type="AlphaFoldDB" id="A0A9P5YRQ9"/>
<proteinExistence type="predicted"/>
<protein>
    <recommendedName>
        <fullName evidence="2">Nephrocystin 3-like N-terminal domain-containing protein</fullName>
    </recommendedName>
</protein>
<evidence type="ECO:0000313" key="3">
    <source>
        <dbReference type="EMBL" id="KAF9473459.1"/>
    </source>
</evidence>
<name>A0A9P5YRQ9_9AGAR</name>
<dbReference type="PANTHER" id="PTHR10039:SF14">
    <property type="entry name" value="NACHT DOMAIN-CONTAINING PROTEIN"/>
    <property type="match status" value="1"/>
</dbReference>
<dbReference type="Gene3D" id="3.40.50.300">
    <property type="entry name" value="P-loop containing nucleotide triphosphate hydrolases"/>
    <property type="match status" value="1"/>
</dbReference>
<reference evidence="3" key="1">
    <citation type="submission" date="2020-11" db="EMBL/GenBank/DDBJ databases">
        <authorList>
            <consortium name="DOE Joint Genome Institute"/>
            <person name="Ahrendt S."/>
            <person name="Riley R."/>
            <person name="Andreopoulos W."/>
            <person name="Labutti K."/>
            <person name="Pangilinan J."/>
            <person name="Ruiz-Duenas F.J."/>
            <person name="Barrasa J.M."/>
            <person name="Sanchez-Garcia M."/>
            <person name="Camarero S."/>
            <person name="Miyauchi S."/>
            <person name="Serrano A."/>
            <person name="Linde D."/>
            <person name="Babiker R."/>
            <person name="Drula E."/>
            <person name="Ayuso-Fernandez I."/>
            <person name="Pacheco R."/>
            <person name="Padilla G."/>
            <person name="Ferreira P."/>
            <person name="Barriuso J."/>
            <person name="Kellner H."/>
            <person name="Castanera R."/>
            <person name="Alfaro M."/>
            <person name="Ramirez L."/>
            <person name="Pisabarro A.G."/>
            <person name="Kuo A."/>
            <person name="Tritt A."/>
            <person name="Lipzen A."/>
            <person name="He G."/>
            <person name="Yan M."/>
            <person name="Ng V."/>
            <person name="Cullen D."/>
            <person name="Martin F."/>
            <person name="Rosso M.-N."/>
            <person name="Henrissat B."/>
            <person name="Hibbett D."/>
            <person name="Martinez A.T."/>
            <person name="Grigoriev I.V."/>
        </authorList>
    </citation>
    <scope>NUCLEOTIDE SEQUENCE</scope>
    <source>
        <strain evidence="3">CIRM-BRFM 674</strain>
    </source>
</reference>
<dbReference type="Proteomes" id="UP000807469">
    <property type="component" value="Unassembled WGS sequence"/>
</dbReference>
<dbReference type="OrthoDB" id="3027122at2759"/>
<gene>
    <name evidence="3" type="ORF">BDN70DRAFT_965091</name>
</gene>
<evidence type="ECO:0000256" key="1">
    <source>
        <dbReference type="ARBA" id="ARBA00022737"/>
    </source>
</evidence>
<evidence type="ECO:0000259" key="2">
    <source>
        <dbReference type="Pfam" id="PF24883"/>
    </source>
</evidence>
<dbReference type="Pfam" id="PF24883">
    <property type="entry name" value="NPHP3_N"/>
    <property type="match status" value="1"/>
</dbReference>
<dbReference type="PANTHER" id="PTHR10039">
    <property type="entry name" value="AMELOGENIN"/>
    <property type="match status" value="1"/>
</dbReference>
<dbReference type="InterPro" id="IPR027417">
    <property type="entry name" value="P-loop_NTPase"/>
</dbReference>
<evidence type="ECO:0000313" key="4">
    <source>
        <dbReference type="Proteomes" id="UP000807469"/>
    </source>
</evidence>
<organism evidence="3 4">
    <name type="scientific">Pholiota conissans</name>
    <dbReference type="NCBI Taxonomy" id="109636"/>
    <lineage>
        <taxon>Eukaryota</taxon>
        <taxon>Fungi</taxon>
        <taxon>Dikarya</taxon>
        <taxon>Basidiomycota</taxon>
        <taxon>Agaricomycotina</taxon>
        <taxon>Agaricomycetes</taxon>
        <taxon>Agaricomycetidae</taxon>
        <taxon>Agaricales</taxon>
        <taxon>Agaricineae</taxon>
        <taxon>Strophariaceae</taxon>
        <taxon>Pholiota</taxon>
    </lineage>
</organism>
<keyword evidence="1" id="KW-0677">Repeat</keyword>